<feature type="compositionally biased region" description="Basic residues" evidence="1">
    <location>
        <begin position="140"/>
        <end position="149"/>
    </location>
</feature>
<dbReference type="Proteomes" id="UP001229421">
    <property type="component" value="Unassembled WGS sequence"/>
</dbReference>
<keyword evidence="3" id="KW-1185">Reference proteome</keyword>
<evidence type="ECO:0000313" key="3">
    <source>
        <dbReference type="Proteomes" id="UP001229421"/>
    </source>
</evidence>
<feature type="region of interest" description="Disordered" evidence="1">
    <location>
        <begin position="56"/>
        <end position="78"/>
    </location>
</feature>
<dbReference type="AlphaFoldDB" id="A0AAD8LH48"/>
<evidence type="ECO:0000256" key="1">
    <source>
        <dbReference type="SAM" id="MobiDB-lite"/>
    </source>
</evidence>
<feature type="region of interest" description="Disordered" evidence="1">
    <location>
        <begin position="128"/>
        <end position="162"/>
    </location>
</feature>
<dbReference type="EMBL" id="JAUHHV010000001">
    <property type="protein sequence ID" value="KAK1441238.1"/>
    <property type="molecule type" value="Genomic_DNA"/>
</dbReference>
<organism evidence="2 3">
    <name type="scientific">Tagetes erecta</name>
    <name type="common">African marigold</name>
    <dbReference type="NCBI Taxonomy" id="13708"/>
    <lineage>
        <taxon>Eukaryota</taxon>
        <taxon>Viridiplantae</taxon>
        <taxon>Streptophyta</taxon>
        <taxon>Embryophyta</taxon>
        <taxon>Tracheophyta</taxon>
        <taxon>Spermatophyta</taxon>
        <taxon>Magnoliopsida</taxon>
        <taxon>eudicotyledons</taxon>
        <taxon>Gunneridae</taxon>
        <taxon>Pentapetalae</taxon>
        <taxon>asterids</taxon>
        <taxon>campanulids</taxon>
        <taxon>Asterales</taxon>
        <taxon>Asteraceae</taxon>
        <taxon>Asteroideae</taxon>
        <taxon>Heliantheae alliance</taxon>
        <taxon>Tageteae</taxon>
        <taxon>Tagetes</taxon>
    </lineage>
</organism>
<feature type="region of interest" description="Disordered" evidence="1">
    <location>
        <begin position="195"/>
        <end position="215"/>
    </location>
</feature>
<evidence type="ECO:0000313" key="2">
    <source>
        <dbReference type="EMBL" id="KAK1441238.1"/>
    </source>
</evidence>
<gene>
    <name evidence="2" type="ORF">QVD17_07081</name>
</gene>
<proteinExistence type="predicted"/>
<comment type="caution">
    <text evidence="2">The sequence shown here is derived from an EMBL/GenBank/DDBJ whole genome shotgun (WGS) entry which is preliminary data.</text>
</comment>
<sequence length="347" mass="38273">MEKNSLASKVINIDGLPRRGVLRKTNAESTQAMTIETNSKTDQIGLINAAVSKQKDSNVADLSKGTDNNMAAPADSDVTGTKSYADQLLANGTISTNAEVNFRYLVNEETKEDCDIVLSKESVEVNDKEETDEDGFTKVAPKKGSKGGKKGGTMVHKQQRPEARPIWRPKEKVVTNIVGESSVIMHNKFEVLNESVKGGTEPSSNDANESDEDDVETVFDETVGLVDEEAKCVLQFNQASLDEERFLKQKSKLHWLAVGDANNAFFHKSLKCKNHGNRIEMVKDSNGLLYEGEDVHLAFVSHFEKFLGSEEGVSMPISPDLFTSRLDDSAAVYMIRPILEEDIRKAI</sequence>
<reference evidence="2" key="1">
    <citation type="journal article" date="2023" name="bioRxiv">
        <title>Improved chromosome-level genome assembly for marigold (Tagetes erecta).</title>
        <authorList>
            <person name="Jiang F."/>
            <person name="Yuan L."/>
            <person name="Wang S."/>
            <person name="Wang H."/>
            <person name="Xu D."/>
            <person name="Wang A."/>
            <person name="Fan W."/>
        </authorList>
    </citation>
    <scope>NUCLEOTIDE SEQUENCE</scope>
    <source>
        <strain evidence="2">WSJ</strain>
        <tissue evidence="2">Leaf</tissue>
    </source>
</reference>
<protein>
    <submittedName>
        <fullName evidence="2">Uncharacterized protein</fullName>
    </submittedName>
</protein>
<accession>A0AAD8LH48</accession>
<name>A0AAD8LH48_TARER</name>